<dbReference type="PROSITE" id="PS50940">
    <property type="entry name" value="CHIT_BIND_II"/>
    <property type="match status" value="8"/>
</dbReference>
<feature type="domain" description="Chitin-binding type-2" evidence="1">
    <location>
        <begin position="548"/>
        <end position="607"/>
    </location>
</feature>
<organism evidence="2 3">
    <name type="scientific">Operophtera brumata</name>
    <name type="common">Winter moth</name>
    <name type="synonym">Phalaena brumata</name>
    <dbReference type="NCBI Taxonomy" id="104452"/>
    <lineage>
        <taxon>Eukaryota</taxon>
        <taxon>Metazoa</taxon>
        <taxon>Ecdysozoa</taxon>
        <taxon>Arthropoda</taxon>
        <taxon>Hexapoda</taxon>
        <taxon>Insecta</taxon>
        <taxon>Pterygota</taxon>
        <taxon>Neoptera</taxon>
        <taxon>Endopterygota</taxon>
        <taxon>Lepidoptera</taxon>
        <taxon>Glossata</taxon>
        <taxon>Ditrysia</taxon>
        <taxon>Geometroidea</taxon>
        <taxon>Geometridae</taxon>
        <taxon>Larentiinae</taxon>
        <taxon>Operophtera</taxon>
    </lineage>
</organism>
<evidence type="ECO:0000313" key="2">
    <source>
        <dbReference type="EMBL" id="KOB64988.1"/>
    </source>
</evidence>
<evidence type="ECO:0000313" key="3">
    <source>
        <dbReference type="Proteomes" id="UP000037510"/>
    </source>
</evidence>
<dbReference type="GO" id="GO:0008061">
    <property type="term" value="F:chitin binding"/>
    <property type="evidence" value="ECO:0007669"/>
    <property type="project" value="InterPro"/>
</dbReference>
<dbReference type="GO" id="GO:0005576">
    <property type="term" value="C:extracellular region"/>
    <property type="evidence" value="ECO:0007669"/>
    <property type="project" value="InterPro"/>
</dbReference>
<dbReference type="PANTHER" id="PTHR20987">
    <property type="entry name" value="CHITIN-BINDING TYPE-2 DOMAIN-CONTAINING PROTEIN-RELATED"/>
    <property type="match status" value="1"/>
</dbReference>
<feature type="domain" description="Chitin-binding type-2" evidence="1">
    <location>
        <begin position="415"/>
        <end position="477"/>
    </location>
</feature>
<dbReference type="Gene3D" id="2.170.140.10">
    <property type="entry name" value="Chitin binding domain"/>
    <property type="match status" value="8"/>
</dbReference>
<reference evidence="2 3" key="1">
    <citation type="journal article" date="2015" name="Genome Biol. Evol.">
        <title>The genome of winter moth (Operophtera brumata) provides a genomic perspective on sexual dimorphism and phenology.</title>
        <authorList>
            <person name="Derks M.F."/>
            <person name="Smit S."/>
            <person name="Salis L."/>
            <person name="Schijlen E."/>
            <person name="Bossers A."/>
            <person name="Mateman C."/>
            <person name="Pijl A.S."/>
            <person name="de Ridder D."/>
            <person name="Groenen M.A."/>
            <person name="Visser M.E."/>
            <person name="Megens H.J."/>
        </authorList>
    </citation>
    <scope>NUCLEOTIDE SEQUENCE [LARGE SCALE GENOMIC DNA]</scope>
    <source>
        <strain evidence="2">WM2013NL</strain>
        <tissue evidence="2">Head and thorax</tissue>
    </source>
</reference>
<dbReference type="SMART" id="SM00494">
    <property type="entry name" value="ChtBD2"/>
    <property type="match status" value="8"/>
</dbReference>
<proteinExistence type="predicted"/>
<feature type="domain" description="Chitin-binding type-2" evidence="1">
    <location>
        <begin position="46"/>
        <end position="106"/>
    </location>
</feature>
<dbReference type="EMBL" id="JTDY01007714">
    <property type="protein sequence ID" value="KOB64988.1"/>
    <property type="molecule type" value="Genomic_DNA"/>
</dbReference>
<feature type="domain" description="Chitin-binding type-2" evidence="1">
    <location>
        <begin position="346"/>
        <end position="405"/>
    </location>
</feature>
<feature type="domain" description="Chitin-binding type-2" evidence="1">
    <location>
        <begin position="208"/>
        <end position="268"/>
    </location>
</feature>
<dbReference type="InterPro" id="IPR002557">
    <property type="entry name" value="Chitin-bd_dom"/>
</dbReference>
<dbReference type="InterPro" id="IPR036508">
    <property type="entry name" value="Chitin-bd_dom_sf"/>
</dbReference>
<feature type="domain" description="Chitin-binding type-2" evidence="1">
    <location>
        <begin position="127"/>
        <end position="187"/>
    </location>
</feature>
<gene>
    <name evidence="2" type="ORF">OBRU01_22261</name>
</gene>
<dbReference type="PANTHER" id="PTHR20987:SF0">
    <property type="entry name" value="CHITIN-BINDING TYPE-2 DOMAIN-CONTAINING PROTEIN-RELATED"/>
    <property type="match status" value="1"/>
</dbReference>
<accession>A0A0L7KNU9</accession>
<dbReference type="Pfam" id="PF01607">
    <property type="entry name" value="CBM_14"/>
    <property type="match status" value="5"/>
</dbReference>
<sequence length="607" mass="65307">MLVFYKKKKKNNTIFNPDYGYCVFGSDYTCNGSNSTAPVNNGTDSSSTCNEEGIFANTNSTNCDTYIKCVEINGTLVERIHECPNNTIFDPNYGLCVFGSNYTCNGSNSTSPGNNGTDSGDSNTNSTLTCNEEGIFANPNSTNCDTYIKCLQVNGTLTESVHSCPNNTIFNPDYGYCVFGSNYTCNGSNSTSPGNNGTDSGDSNTNSTLTCNEEGIFANPNSTNCDTYIKCLQINGTLTESFHLCPNNTIFDPNYGFCVFGSNYSCNGSNGTYPGPGNNNTNSTSICTEEGFFAKPDSYNCSTYVGCVKINGTFVEHIYSCPSNTFFNPNTTFCEANYTCNKTVEPFVCTSTGRFPGVYDVTCQSFFMCTEGVNGTFIQQDYTCPSPSVFSPISGVCTTSYSCNVLCVAWQAHAAVNCTAAGRFADPDDTTCQNYTLCVYVSSTATFLSYNYVCPTTSVFNPNSAQCTSSSSYTCNVTTTTTATSSVCTADGYVADPNSSNCSSYIQCVDLYGNGTYSETTYTCPSSTYYDPTTTLCESTYNCTTTSTFTCTAAGRFADSADTTCQQYYYCVLATNGTYVQYNYTCPTTSVFSPTTSLCTTSYTCPS</sequence>
<comment type="caution">
    <text evidence="2">The sequence shown here is derived from an EMBL/GenBank/DDBJ whole genome shotgun (WGS) entry which is preliminary data.</text>
</comment>
<keyword evidence="3" id="KW-1185">Reference proteome</keyword>
<dbReference type="AlphaFoldDB" id="A0A0L7KNU9"/>
<dbReference type="SUPFAM" id="SSF57625">
    <property type="entry name" value="Invertebrate chitin-binding proteins"/>
    <property type="match status" value="6"/>
</dbReference>
<feature type="domain" description="Chitin-binding type-2" evidence="1">
    <location>
        <begin position="485"/>
        <end position="545"/>
    </location>
</feature>
<name>A0A0L7KNU9_OPEBR</name>
<dbReference type="Proteomes" id="UP000037510">
    <property type="component" value="Unassembled WGS sequence"/>
</dbReference>
<protein>
    <submittedName>
        <fullName evidence="2">Insect intestinal mucin 3</fullName>
    </submittedName>
</protein>
<evidence type="ECO:0000259" key="1">
    <source>
        <dbReference type="PROSITE" id="PS50940"/>
    </source>
</evidence>
<feature type="domain" description="Chitin-binding type-2" evidence="1">
    <location>
        <begin position="284"/>
        <end position="342"/>
    </location>
</feature>